<dbReference type="PROSITE" id="PS00079">
    <property type="entry name" value="MULTICOPPER_OXIDASE1"/>
    <property type="match status" value="1"/>
</dbReference>
<dbReference type="EC" id="1.10.3.3" evidence="5"/>
<feature type="domain" description="Plastocyanin-like" evidence="17">
    <location>
        <begin position="168"/>
        <end position="335"/>
    </location>
</feature>
<dbReference type="InterPro" id="IPR017760">
    <property type="entry name" value="L-ascorbate_oxidase_pln"/>
</dbReference>
<evidence type="ECO:0000313" key="21">
    <source>
        <dbReference type="Proteomes" id="UP001497516"/>
    </source>
</evidence>
<dbReference type="SUPFAM" id="SSF49503">
    <property type="entry name" value="Cupredoxins"/>
    <property type="match status" value="3"/>
</dbReference>
<dbReference type="InterPro" id="IPR033138">
    <property type="entry name" value="Cu_oxidase_CS"/>
</dbReference>
<feature type="domain" description="Plastocyanin-like" evidence="18">
    <location>
        <begin position="430"/>
        <end position="562"/>
    </location>
</feature>
<gene>
    <name evidence="20" type="ORF">LTRI10_LOCUS48881</name>
</gene>
<dbReference type="GO" id="GO:0008447">
    <property type="term" value="F:L-ascorbate oxidase activity"/>
    <property type="evidence" value="ECO:0007669"/>
    <property type="project" value="UniProtKB-EC"/>
</dbReference>
<evidence type="ECO:0000256" key="16">
    <source>
        <dbReference type="SAM" id="SignalP"/>
    </source>
</evidence>
<name>A0AAV2GGJ6_9ROSI</name>
<evidence type="ECO:0000256" key="10">
    <source>
        <dbReference type="ARBA" id="ARBA00023002"/>
    </source>
</evidence>
<accession>A0AAV2GGJ6</accession>
<dbReference type="Pfam" id="PF07732">
    <property type="entry name" value="Cu-oxidase_3"/>
    <property type="match status" value="1"/>
</dbReference>
<dbReference type="InterPro" id="IPR011706">
    <property type="entry name" value="Cu-oxidase_C"/>
</dbReference>
<dbReference type="Gene3D" id="2.60.40.420">
    <property type="entry name" value="Cupredoxins - blue copper proteins"/>
    <property type="match status" value="3"/>
</dbReference>
<dbReference type="InterPro" id="IPR001117">
    <property type="entry name" value="Cu-oxidase_2nd"/>
</dbReference>
<organism evidence="20 21">
    <name type="scientific">Linum trigynum</name>
    <dbReference type="NCBI Taxonomy" id="586398"/>
    <lineage>
        <taxon>Eukaryota</taxon>
        <taxon>Viridiplantae</taxon>
        <taxon>Streptophyta</taxon>
        <taxon>Embryophyta</taxon>
        <taxon>Tracheophyta</taxon>
        <taxon>Spermatophyta</taxon>
        <taxon>Magnoliopsida</taxon>
        <taxon>eudicotyledons</taxon>
        <taxon>Gunneridae</taxon>
        <taxon>Pentapetalae</taxon>
        <taxon>rosids</taxon>
        <taxon>fabids</taxon>
        <taxon>Malpighiales</taxon>
        <taxon>Linaceae</taxon>
        <taxon>Linum</taxon>
    </lineage>
</organism>
<proteinExistence type="inferred from homology"/>
<evidence type="ECO:0000256" key="2">
    <source>
        <dbReference type="ARBA" id="ARBA00004613"/>
    </source>
</evidence>
<evidence type="ECO:0000256" key="8">
    <source>
        <dbReference type="ARBA" id="ARBA00022723"/>
    </source>
</evidence>
<evidence type="ECO:0000256" key="7">
    <source>
        <dbReference type="ARBA" id="ARBA00022525"/>
    </source>
</evidence>
<evidence type="ECO:0000259" key="17">
    <source>
        <dbReference type="Pfam" id="PF00394"/>
    </source>
</evidence>
<evidence type="ECO:0000256" key="13">
    <source>
        <dbReference type="ARBA" id="ARBA00023180"/>
    </source>
</evidence>
<dbReference type="NCBIfam" id="TIGR03388">
    <property type="entry name" value="ascorbase"/>
    <property type="match status" value="1"/>
</dbReference>
<dbReference type="AlphaFoldDB" id="A0AAV2GGJ6"/>
<keyword evidence="8" id="KW-0479">Metal-binding</keyword>
<keyword evidence="13" id="KW-0325">Glycoprotein</keyword>
<dbReference type="InterPro" id="IPR045087">
    <property type="entry name" value="Cu-oxidase_fam"/>
</dbReference>
<dbReference type="GO" id="GO:0005507">
    <property type="term" value="F:copper ion binding"/>
    <property type="evidence" value="ECO:0007669"/>
    <property type="project" value="InterPro"/>
</dbReference>
<keyword evidence="21" id="KW-1185">Reference proteome</keyword>
<protein>
    <recommendedName>
        <fullName evidence="6">L-ascorbate oxidase</fullName>
        <ecNumber evidence="5">1.10.3.3</ecNumber>
    </recommendedName>
</protein>
<evidence type="ECO:0000256" key="9">
    <source>
        <dbReference type="ARBA" id="ARBA00022737"/>
    </source>
</evidence>
<dbReference type="PANTHER" id="PTHR11709">
    <property type="entry name" value="MULTI-COPPER OXIDASE"/>
    <property type="match status" value="1"/>
</dbReference>
<feature type="signal peptide" evidence="16">
    <location>
        <begin position="1"/>
        <end position="31"/>
    </location>
</feature>
<keyword evidence="9" id="KW-0677">Repeat</keyword>
<evidence type="ECO:0000256" key="3">
    <source>
        <dbReference type="ARBA" id="ARBA00010609"/>
    </source>
</evidence>
<dbReference type="InterPro" id="IPR008972">
    <property type="entry name" value="Cupredoxin"/>
</dbReference>
<keyword evidence="16" id="KW-0732">Signal</keyword>
<dbReference type="Proteomes" id="UP001497516">
    <property type="component" value="Chromosome 8"/>
</dbReference>
<dbReference type="InterPro" id="IPR011707">
    <property type="entry name" value="Cu-oxidase-like_N"/>
</dbReference>
<evidence type="ECO:0000256" key="5">
    <source>
        <dbReference type="ARBA" id="ARBA00012301"/>
    </source>
</evidence>
<evidence type="ECO:0000259" key="18">
    <source>
        <dbReference type="Pfam" id="PF07731"/>
    </source>
</evidence>
<evidence type="ECO:0000256" key="11">
    <source>
        <dbReference type="ARBA" id="ARBA00023008"/>
    </source>
</evidence>
<comment type="catalytic activity">
    <reaction evidence="14">
        <text>4 L-ascorbate + O2 = 4 monodehydro-L-ascorbate radical + 2 H2O</text>
        <dbReference type="Rhea" id="RHEA:30243"/>
        <dbReference type="ChEBI" id="CHEBI:15377"/>
        <dbReference type="ChEBI" id="CHEBI:15379"/>
        <dbReference type="ChEBI" id="CHEBI:38290"/>
        <dbReference type="ChEBI" id="CHEBI:59513"/>
        <dbReference type="EC" id="1.10.3.3"/>
    </reaction>
</comment>
<reference evidence="20 21" key="1">
    <citation type="submission" date="2024-04" db="EMBL/GenBank/DDBJ databases">
        <authorList>
            <person name="Fracassetti M."/>
        </authorList>
    </citation>
    <scope>NUCLEOTIDE SEQUENCE [LARGE SCALE GENOMIC DNA]</scope>
</reference>
<comment type="subunit">
    <text evidence="4">Dimer.</text>
</comment>
<evidence type="ECO:0000256" key="15">
    <source>
        <dbReference type="SAM" id="MobiDB-lite"/>
    </source>
</evidence>
<evidence type="ECO:0000256" key="1">
    <source>
        <dbReference type="ARBA" id="ARBA00001935"/>
    </source>
</evidence>
<dbReference type="PROSITE" id="PS00080">
    <property type="entry name" value="MULTICOPPER_OXIDASE2"/>
    <property type="match status" value="1"/>
</dbReference>
<keyword evidence="11" id="KW-0186">Copper</keyword>
<keyword evidence="12" id="KW-1015">Disulfide bond</keyword>
<dbReference type="InterPro" id="IPR034267">
    <property type="entry name" value="CuRO_3_AAO"/>
</dbReference>
<evidence type="ECO:0000256" key="12">
    <source>
        <dbReference type="ARBA" id="ARBA00023157"/>
    </source>
</evidence>
<dbReference type="Pfam" id="PF07731">
    <property type="entry name" value="Cu-oxidase_2"/>
    <property type="match status" value="1"/>
</dbReference>
<evidence type="ECO:0000256" key="6">
    <source>
        <dbReference type="ARBA" id="ARBA00022095"/>
    </source>
</evidence>
<evidence type="ECO:0000313" key="20">
    <source>
        <dbReference type="EMBL" id="CAL1409377.1"/>
    </source>
</evidence>
<evidence type="ECO:0000256" key="14">
    <source>
        <dbReference type="ARBA" id="ARBA00048908"/>
    </source>
</evidence>
<evidence type="ECO:0000259" key="19">
    <source>
        <dbReference type="Pfam" id="PF07732"/>
    </source>
</evidence>
<dbReference type="PANTHER" id="PTHR11709:SF237">
    <property type="entry name" value="L-ASCORBATE OXIDASE"/>
    <property type="match status" value="1"/>
</dbReference>
<dbReference type="GO" id="GO:0005576">
    <property type="term" value="C:extracellular region"/>
    <property type="evidence" value="ECO:0007669"/>
    <property type="project" value="UniProtKB-SubCell"/>
</dbReference>
<dbReference type="Pfam" id="PF00394">
    <property type="entry name" value="Cu-oxidase"/>
    <property type="match status" value="1"/>
</dbReference>
<dbReference type="InterPro" id="IPR002355">
    <property type="entry name" value="Cu_oxidase_Cu_BS"/>
</dbReference>
<keyword evidence="7" id="KW-0964">Secreted</keyword>
<comment type="subcellular location">
    <subcellularLocation>
        <location evidence="2">Secreted</location>
    </subcellularLocation>
</comment>
<feature type="domain" description="Plastocyanin-like" evidence="19">
    <location>
        <begin position="40"/>
        <end position="154"/>
    </location>
</feature>
<feature type="region of interest" description="Disordered" evidence="15">
    <location>
        <begin position="337"/>
        <end position="357"/>
    </location>
</feature>
<keyword evidence="10" id="KW-0560">Oxidoreductase</keyword>
<dbReference type="EMBL" id="OZ034821">
    <property type="protein sequence ID" value="CAL1409377.1"/>
    <property type="molecule type" value="Genomic_DNA"/>
</dbReference>
<comment type="cofactor">
    <cofactor evidence="1">
        <name>Cu cation</name>
        <dbReference type="ChEBI" id="CHEBI:23378"/>
    </cofactor>
</comment>
<sequence length="586" mass="65065">MALCKSSINGAAVNLLLLVLLLCSYCSQLEAKTHLHKWDVRYEYKSPDCYRKLVMTINGRTPGPTITAEQGDTIVVVLKNSLGTENTAIHWHGIRQFGTPWSDGAEGVTQCPILPGESFTYRFVVDKAGTFMYHGHYGMQRAAGLNGLIIVSPRLGLPEPFTYHHDRSILLTDWYHASTFDQAVGLSSVPFVFVGEPQSLLINGRGEYNCSLVAKTPAPGTGNGSIPTCNSNSPECAPFSLTVVHGRTYRLRIGSLASLSTISFQIEGHEMTVVEADGSYVEPFVTKNLIIYSGETYSVLVKADQPPTRNYWLVTSVVARKPATPNGLAIFNYYPNHPRRNPRTSPPAGPQWNDTASRLSQSRAIKARKGYFESPPQKPDRVIELLNTQNKINGQFKWSLNNLSLALPSTPYLVALKKKLKGVFDAEQPPDQVNLDSYDIYDVAKNVNATSSSRIYSLEFNSTVDIVLQNANTMTPNNSESHPWHLHGHDFWVLGYGEGTYDSNRDPQYYNLVDPIMKNTVPLHPYGWTAIRFRADNPGAWFFHCHIESHFFMGMAVVFEEGIGMVGRLPSSVMGCGKTKPHRSLG</sequence>
<dbReference type="CDD" id="cd13893">
    <property type="entry name" value="CuRO_3_AAO"/>
    <property type="match status" value="1"/>
</dbReference>
<comment type="similarity">
    <text evidence="3">Belongs to the multicopper oxidase family.</text>
</comment>
<evidence type="ECO:0000256" key="4">
    <source>
        <dbReference type="ARBA" id="ARBA00011473"/>
    </source>
</evidence>
<feature type="chain" id="PRO_5043516937" description="L-ascorbate oxidase" evidence="16">
    <location>
        <begin position="32"/>
        <end position="586"/>
    </location>
</feature>